<comment type="caution">
    <text evidence="1">The sequence shown here is derived from an EMBL/GenBank/DDBJ whole genome shotgun (WGS) entry which is preliminary data.</text>
</comment>
<protein>
    <submittedName>
        <fullName evidence="1">Uncharacterized protein</fullName>
    </submittedName>
</protein>
<dbReference type="EMBL" id="RCZP01000007">
    <property type="protein sequence ID" value="TPG57826.1"/>
    <property type="molecule type" value="Genomic_DNA"/>
</dbReference>
<name>A0A502G9X5_9PROT</name>
<proteinExistence type="predicted"/>
<evidence type="ECO:0000313" key="1">
    <source>
        <dbReference type="EMBL" id="TPG57826.1"/>
    </source>
</evidence>
<dbReference type="Proteomes" id="UP000317078">
    <property type="component" value="Unassembled WGS sequence"/>
</dbReference>
<dbReference type="AlphaFoldDB" id="A0A502G9X5"/>
<dbReference type="PANTHER" id="PTHR47691:SF3">
    <property type="entry name" value="HTH-TYPE TRANSCRIPTIONAL REGULATOR RV0890C-RELATED"/>
    <property type="match status" value="1"/>
</dbReference>
<gene>
    <name evidence="1" type="ORF">EAH89_10440</name>
</gene>
<keyword evidence="2" id="KW-1185">Reference proteome</keyword>
<organism evidence="1 2">
    <name type="scientific">Muricoccus nepalensis</name>
    <dbReference type="NCBI Taxonomy" id="1854500"/>
    <lineage>
        <taxon>Bacteria</taxon>
        <taxon>Pseudomonadati</taxon>
        <taxon>Pseudomonadota</taxon>
        <taxon>Alphaproteobacteria</taxon>
        <taxon>Acetobacterales</taxon>
        <taxon>Roseomonadaceae</taxon>
        <taxon>Muricoccus</taxon>
    </lineage>
</organism>
<evidence type="ECO:0000313" key="2">
    <source>
        <dbReference type="Proteomes" id="UP000317078"/>
    </source>
</evidence>
<accession>A0A502G9X5</accession>
<sequence length="102" mass="11314">MTWRKRPWSAGAAWTCRCMSSAGLRRVEARLREPRFVTLVGAVGVGKTRLVLAAADRIWSPCRDGAWFADLGPLEEPRLIPAVIVSAQEPLEQRPRMASSVL</sequence>
<reference evidence="1 2" key="1">
    <citation type="journal article" date="2019" name="Environ. Microbiol.">
        <title>Species interactions and distinct microbial communities in high Arctic permafrost affected cryosols are associated with the CH4 and CO2 gas fluxes.</title>
        <authorList>
            <person name="Altshuler I."/>
            <person name="Hamel J."/>
            <person name="Turney S."/>
            <person name="Magnuson E."/>
            <person name="Levesque R."/>
            <person name="Greer C."/>
            <person name="Whyte L.G."/>
        </authorList>
    </citation>
    <scope>NUCLEOTIDE SEQUENCE [LARGE SCALE GENOMIC DNA]</scope>
    <source>
        <strain evidence="1 2">S9.3B</strain>
    </source>
</reference>
<dbReference type="PANTHER" id="PTHR47691">
    <property type="entry name" value="REGULATOR-RELATED"/>
    <property type="match status" value="1"/>
</dbReference>